<dbReference type="Proteomes" id="UP000694845">
    <property type="component" value="Unplaced"/>
</dbReference>
<feature type="region of interest" description="Disordered" evidence="22">
    <location>
        <begin position="1307"/>
        <end position="1356"/>
    </location>
</feature>
<evidence type="ECO:0000256" key="21">
    <source>
        <dbReference type="ARBA" id="ARBA00082117"/>
    </source>
</evidence>
<dbReference type="CDD" id="cd21600">
    <property type="entry name" value="RRM2_GNPTAB"/>
    <property type="match status" value="1"/>
</dbReference>
<evidence type="ECO:0000256" key="11">
    <source>
        <dbReference type="ARBA" id="ARBA00023034"/>
    </source>
</evidence>
<comment type="subcellular location">
    <subcellularLocation>
        <location evidence="2">Golgi apparatus membrane</location>
        <topology evidence="2">Single-pass type I membrane protein</topology>
    </subcellularLocation>
    <subcellularLocation>
        <location evidence="1">Golgi apparatus membrane</location>
        <topology evidence="1">Single-pass type II membrane protein</topology>
    </subcellularLocation>
</comment>
<evidence type="ECO:0000256" key="6">
    <source>
        <dbReference type="ARBA" id="ARBA00022723"/>
    </source>
</evidence>
<proteinExistence type="inferred from homology"/>
<gene>
    <name evidence="28" type="primary">LOC110975033</name>
</gene>
<comment type="function">
    <text evidence="16">Catalyzes the formation of mannose 6-phosphate (M6P) markers on high mannose type oligosaccharides in the Golgi apparatus. M6P residues are required to bind to the M6P receptors (MPR), which mediate the vesicular transport of lysosomal enzymes to the endosomal/prelysosomal compartment.</text>
</comment>
<keyword evidence="10 23" id="KW-1133">Transmembrane helix</keyword>
<dbReference type="PANTHER" id="PTHR24045">
    <property type="match status" value="1"/>
</dbReference>
<evidence type="ECO:0000256" key="22">
    <source>
        <dbReference type="SAM" id="MobiDB-lite"/>
    </source>
</evidence>
<evidence type="ECO:0000256" key="20">
    <source>
        <dbReference type="ARBA" id="ARBA00079995"/>
    </source>
</evidence>
<evidence type="ECO:0000256" key="8">
    <source>
        <dbReference type="ARBA" id="ARBA00022837"/>
    </source>
</evidence>
<feature type="compositionally biased region" description="Low complexity" evidence="22">
    <location>
        <begin position="1134"/>
        <end position="1145"/>
    </location>
</feature>
<dbReference type="InterPro" id="IPR041536">
    <property type="entry name" value="GNPTAB_reg"/>
</dbReference>
<evidence type="ECO:0000256" key="5">
    <source>
        <dbReference type="ARBA" id="ARBA00022692"/>
    </source>
</evidence>
<feature type="region of interest" description="Disordered" evidence="22">
    <location>
        <begin position="1247"/>
        <end position="1274"/>
    </location>
</feature>
<keyword evidence="14" id="KW-0325">Glycoprotein</keyword>
<dbReference type="Pfam" id="PF00066">
    <property type="entry name" value="Notch"/>
    <property type="match status" value="2"/>
</dbReference>
<evidence type="ECO:0000313" key="27">
    <source>
        <dbReference type="Proteomes" id="UP000694845"/>
    </source>
</evidence>
<dbReference type="GO" id="GO:0016256">
    <property type="term" value="P:N-glycan processing to lysosome"/>
    <property type="evidence" value="ECO:0007669"/>
    <property type="project" value="TreeGrafter"/>
</dbReference>
<dbReference type="InterPro" id="IPR000800">
    <property type="entry name" value="Notch_dom"/>
</dbReference>
<dbReference type="InterPro" id="IPR021520">
    <property type="entry name" value="Stealth_CR2"/>
</dbReference>
<feature type="compositionally biased region" description="Basic and acidic residues" evidence="22">
    <location>
        <begin position="787"/>
        <end position="803"/>
    </location>
</feature>
<evidence type="ECO:0000256" key="3">
    <source>
        <dbReference type="ARBA" id="ARBA00007583"/>
    </source>
</evidence>
<evidence type="ECO:0000256" key="10">
    <source>
        <dbReference type="ARBA" id="ARBA00022989"/>
    </source>
</evidence>
<keyword evidence="13" id="KW-1015">Disulfide bond</keyword>
<dbReference type="Pfam" id="PF17103">
    <property type="entry name" value="Stealth_CR4"/>
    <property type="match status" value="1"/>
</dbReference>
<evidence type="ECO:0000256" key="7">
    <source>
        <dbReference type="ARBA" id="ARBA00022737"/>
    </source>
</evidence>
<dbReference type="InterPro" id="IPR002048">
    <property type="entry name" value="EF_hand_dom"/>
</dbReference>
<dbReference type="InterPro" id="IPR047141">
    <property type="entry name" value="Stealth"/>
</dbReference>
<dbReference type="RefSeq" id="XP_022082814.1">
    <property type="nucleotide sequence ID" value="XM_022227122.1"/>
</dbReference>
<evidence type="ECO:0000256" key="14">
    <source>
        <dbReference type="ARBA" id="ARBA00023180"/>
    </source>
</evidence>
<dbReference type="Pfam" id="PF06464">
    <property type="entry name" value="DMAP_binding"/>
    <property type="match status" value="1"/>
</dbReference>
<dbReference type="InterPro" id="IPR010506">
    <property type="entry name" value="DMAP1-bd"/>
</dbReference>
<keyword evidence="27" id="KW-1185">Reference proteome</keyword>
<keyword evidence="5 23" id="KW-0812">Transmembrane</keyword>
<feature type="transmembrane region" description="Helical" evidence="23">
    <location>
        <begin position="1836"/>
        <end position="1854"/>
    </location>
</feature>
<dbReference type="GO" id="GO:0003976">
    <property type="term" value="F:UDP-N-acetylglucosamine-lysosomal-enzyme N-acetylglucosaminephosphotransferase activity"/>
    <property type="evidence" value="ECO:0007669"/>
    <property type="project" value="UniProtKB-EC"/>
</dbReference>
<feature type="transmembrane region" description="Helical" evidence="23">
    <location>
        <begin position="20"/>
        <end position="37"/>
    </location>
</feature>
<dbReference type="InterPro" id="IPR031357">
    <property type="entry name" value="Stealth_CR3"/>
</dbReference>
<dbReference type="SMART" id="SM00004">
    <property type="entry name" value="NL"/>
    <property type="match status" value="2"/>
</dbReference>
<sequence>MYKLVQKQTYTFLSHRHGMILIFIGFIIVVISVIHFGESSLEWSRDQYSQLFNIYHDNIAGKAFQNRMCLPIPIDAVYTWVNGSDPKLIADLQRVKEKLEKDSKKDSEEEEKKLIQCKDDNCVPGPLIVFSAVLPGSPQTEELARSHIAFLQQDRAFNLTKSGRENMTVAQFEKQSVVDVIMKEKPFVMYKGRNISLSRGFLTSDWRAEGGVELKDMAFVSNIGKNVTEEQLQRKIPEDQRENVRHIDLTSSAGVAVITLKTAEVTRVFITEFEKSEGENGMKVGPAYLLWGLEKDTDHEEDISKSRFEDNEEMRYSLRSLEQNAPWIRHVYIVTNGQIPSWLNLDNPRITLITHEDIFPNKSHLPTFSSPAIESHLHLIPGLSDKFIYLNDDTMFGVPVWPDDFYTHSQGQKVYLTWPVPNCAEGCPPSWIRDNYCDTACNNSECDWDGGDCDGVSKPGPVGGGVGGDVARDTPDLYCNPGCANSWIADRYCDQTCNVAKCGFDAGDCGVDNFPHLFGVDIKGPVNITIPKGVTAFFLNLTVVFDTNSSITEAQYDDHKIVRTATVAQKYKLITVLLHENVSDTLIGVNVSGRRNDDTLLSVSFNMTVNSIPVTEKALTVVKEGEEKTVTEKEDEMSKVVFHDIPEHDRGPQIHLNANKPAVEMPAIDLESLSEEIALKLAELNKKFSDGDITEKGHKKYKAQILQEYIQSPEYANRVAGKPETIKETGVHHQEGDFQEVLQNANGKSLPKPGVAKSGGEESIDGFKRLKFRHIVPKPGGQDAVELGEKREAELPGGNVRDKNVDQKDEMLMKKFDVNLQQLDLQQPFMQQQLQPSVQKQQRSMQQQQPVVQQQQPNLQKQPLAQQQPGLQQEQLVQQQHQLGLQQQPIMQQQDKPLVQQQQPFVQQQMHQQPGLQQQPLAQQQQPFVQWQQPGLQQQQPGIQQQPPVQQQPDLQQQPLMQQQDKPFVQQQQPGLQLQQPGLQQQPLMQQPGKPFVQQQQPGLQLQQPGLQQQPLMQQQDKPLVQQKQPLVQQQQQPVIQQQPLAQQKLPQPKSQSQPLDQQQHHNGQQQQPYLKQQPRIQQPEINPQQQQVNAQQFPQEQQLPDLKQQPQQVGIQQQPLNRQQPFAEEQKQHLGLQRLQQQQLGDSEDSKFVGAGGGEVQPKQAAMDHLNYHDNKREVANQEAGGDPLGARINPRRPPNINNLQPVLFNRKPPQQAGWNQIGQAEQHGPQNWREPILINQEPVAHNRKKQRGDQGIPADRNQPLGAGNQLPLSQDRVNPLALNRPAQQLPADEKFQLPETRLQKQEGAVKEAAQQDVGKRTGLNQPNSDPAKLDQGQGNMAPLQPNLVPKDEEQKRIVGDDIPKKKFYKGRRKETGRKFIPQHEDNILHQRKLLSVGNYQPDIDQHNENRPFLKESPYLNIAHFFSAALSNLTSSRLQNSQGEPQKNRVHLGIGQKHPGKQFVEMRDNAADRDRIYKKSDITVGRGTRLKKHERGAVAVTMDDVTDEEAEQLVEDADQYLRKTSFLPWERKEAHQEKRKKSDYQTTSYRSRKPLDTFADSLIHVNRIYNKRFGFIARKVPGHIPHMIDINIMKELQAEFPDEFDATSSHQIRHSKDMQFAFSYMYYVIGSPKEVNTNEIFDEFDTDHSGVLSDREIRTLATRLFELPLDLQTLSSLENNFIQCAKNLSREVYEDPSLTQEKYYEEKMPQVTKALVAKCSAVTDLMQKSVKGQTNYKYEILGDEDIAFKMIRTNVSQVIGQLDDIRKNPKKFVCLNDNIDHASPEAYMVKAVLQDFYEALFPIVSQFELPREYRNRFLHVDELREWRRYRDWLRFWTQLSLLALIAFSIASFCSRQLLALKRRCCPRRRTKMSEIAEKVQHV</sequence>
<feature type="region of interest" description="Disordered" evidence="22">
    <location>
        <begin position="936"/>
        <end position="1077"/>
    </location>
</feature>
<dbReference type="KEGG" id="aplc:110975033"/>
<dbReference type="Pfam" id="PF18440">
    <property type="entry name" value="GlcNAc-1_reg"/>
    <property type="match status" value="1"/>
</dbReference>
<evidence type="ECO:0000256" key="12">
    <source>
        <dbReference type="ARBA" id="ARBA00023136"/>
    </source>
</evidence>
<evidence type="ECO:0000259" key="24">
    <source>
        <dbReference type="PROSITE" id="PS50222"/>
    </source>
</evidence>
<dbReference type="Pfam" id="PF17102">
    <property type="entry name" value="Stealth_CR3"/>
    <property type="match status" value="1"/>
</dbReference>
<dbReference type="GeneID" id="110975033"/>
<evidence type="ECO:0000256" key="2">
    <source>
        <dbReference type="ARBA" id="ARBA00004614"/>
    </source>
</evidence>
<keyword evidence="7" id="KW-0677">Repeat</keyword>
<evidence type="ECO:0000256" key="19">
    <source>
        <dbReference type="ARBA" id="ARBA00078196"/>
    </source>
</evidence>
<feature type="domain" description="LNR" evidence="25">
    <location>
        <begin position="423"/>
        <end position="461"/>
    </location>
</feature>
<feature type="region of interest" description="Disordered" evidence="22">
    <location>
        <begin position="834"/>
        <end position="873"/>
    </location>
</feature>
<keyword evidence="12 23" id="KW-0472">Membrane</keyword>
<evidence type="ECO:0000313" key="28">
    <source>
        <dbReference type="RefSeq" id="XP_022082814.1"/>
    </source>
</evidence>
<dbReference type="EC" id="2.7.8.17" evidence="17"/>
<evidence type="ECO:0000256" key="23">
    <source>
        <dbReference type="SAM" id="Phobius"/>
    </source>
</evidence>
<dbReference type="CDD" id="cd21599">
    <property type="entry name" value="RRM1_GNPTAB"/>
    <property type="match status" value="1"/>
</dbReference>
<keyword evidence="6" id="KW-0479">Metal-binding</keyword>
<feature type="compositionally biased region" description="Low complexity" evidence="22">
    <location>
        <begin position="1105"/>
        <end position="1119"/>
    </location>
</feature>
<feature type="region of interest" description="Disordered" evidence="22">
    <location>
        <begin position="894"/>
        <end position="924"/>
    </location>
</feature>
<evidence type="ECO:0000256" key="1">
    <source>
        <dbReference type="ARBA" id="ARBA00004323"/>
    </source>
</evidence>
<feature type="region of interest" description="Disordered" evidence="22">
    <location>
        <begin position="778"/>
        <end position="803"/>
    </location>
</feature>
<dbReference type="Gene3D" id="3.30.300.320">
    <property type="match status" value="1"/>
</dbReference>
<keyword evidence="9" id="KW-0735">Signal-anchor</keyword>
<dbReference type="OrthoDB" id="263283at2759"/>
<dbReference type="Gene3D" id="1.10.238.10">
    <property type="entry name" value="EF-hand"/>
    <property type="match status" value="1"/>
</dbReference>
<evidence type="ECO:0000256" key="16">
    <source>
        <dbReference type="ARBA" id="ARBA00057240"/>
    </source>
</evidence>
<dbReference type="PROSITE" id="PS50222">
    <property type="entry name" value="EF_HAND_2"/>
    <property type="match status" value="1"/>
</dbReference>
<evidence type="ECO:0000256" key="13">
    <source>
        <dbReference type="ARBA" id="ARBA00023157"/>
    </source>
</evidence>
<name>A0A8B7XPR4_ACAPL</name>
<organism evidence="27 28">
    <name type="scientific">Acanthaster planci</name>
    <name type="common">Crown-of-thorns starfish</name>
    <dbReference type="NCBI Taxonomy" id="133434"/>
    <lineage>
        <taxon>Eukaryota</taxon>
        <taxon>Metazoa</taxon>
        <taxon>Echinodermata</taxon>
        <taxon>Eleutherozoa</taxon>
        <taxon>Asterozoa</taxon>
        <taxon>Asteroidea</taxon>
        <taxon>Valvatacea</taxon>
        <taxon>Valvatida</taxon>
        <taxon>Acanthasteridae</taxon>
        <taxon>Acanthaster</taxon>
    </lineage>
</organism>
<accession>A0A8B7XPR4</accession>
<dbReference type="InterPro" id="IPR018247">
    <property type="entry name" value="EF_Hand_1_Ca_BS"/>
</dbReference>
<evidence type="ECO:0000256" key="18">
    <source>
        <dbReference type="ARBA" id="ARBA00070893"/>
    </source>
</evidence>
<evidence type="ECO:0000256" key="4">
    <source>
        <dbReference type="ARBA" id="ARBA00022679"/>
    </source>
</evidence>
<dbReference type="GO" id="GO:0000139">
    <property type="term" value="C:Golgi membrane"/>
    <property type="evidence" value="ECO:0007669"/>
    <property type="project" value="UniProtKB-SubCell"/>
</dbReference>
<reference evidence="28" key="1">
    <citation type="submission" date="2025-08" db="UniProtKB">
        <authorList>
            <consortium name="RefSeq"/>
        </authorList>
    </citation>
    <scope>IDENTIFICATION</scope>
</reference>
<feature type="domain" description="EF-hand" evidence="24">
    <location>
        <begin position="1633"/>
        <end position="1668"/>
    </location>
</feature>
<dbReference type="GO" id="GO:0046835">
    <property type="term" value="P:carbohydrate phosphorylation"/>
    <property type="evidence" value="ECO:0007669"/>
    <property type="project" value="TreeGrafter"/>
</dbReference>
<evidence type="ECO:0000256" key="15">
    <source>
        <dbReference type="ARBA" id="ARBA00050775"/>
    </source>
</evidence>
<dbReference type="GO" id="GO:0005509">
    <property type="term" value="F:calcium ion binding"/>
    <property type="evidence" value="ECO:0007669"/>
    <property type="project" value="InterPro"/>
</dbReference>
<keyword evidence="4" id="KW-0808">Transferase</keyword>
<feature type="region of interest" description="Disordered" evidence="22">
    <location>
        <begin position="1105"/>
        <end position="1160"/>
    </location>
</feature>
<dbReference type="CTD" id="79158"/>
<dbReference type="InterPro" id="IPR031358">
    <property type="entry name" value="Stealth_CR1"/>
</dbReference>
<dbReference type="Pfam" id="PF11380">
    <property type="entry name" value="Stealth_CR2"/>
    <property type="match status" value="1"/>
</dbReference>
<dbReference type="PROSITE" id="PS50258">
    <property type="entry name" value="LNR"/>
    <property type="match status" value="1"/>
</dbReference>
<dbReference type="PROSITE" id="PS00018">
    <property type="entry name" value="EF_HAND_1"/>
    <property type="match status" value="1"/>
</dbReference>
<evidence type="ECO:0000259" key="26">
    <source>
        <dbReference type="PROSITE" id="PS51912"/>
    </source>
</evidence>
<dbReference type="Pfam" id="PF17101">
    <property type="entry name" value="Stealth_CR1"/>
    <property type="match status" value="1"/>
</dbReference>
<protein>
    <recommendedName>
        <fullName evidence="18">N-acetylglucosamine-1-phosphotransferase subunits alpha/beta</fullName>
        <ecNumber evidence="17">2.7.8.17</ecNumber>
    </recommendedName>
    <alternativeName>
        <fullName evidence="21">GlcNAc-1-phosphotransferase subunits alpha/beta</fullName>
    </alternativeName>
    <alternativeName>
        <fullName evidence="20">Stealth protein GNPTAB</fullName>
    </alternativeName>
    <alternativeName>
        <fullName evidence="19">UDP-N-acetylglucosamine-1-phosphotransferase subunits alpha/beta</fullName>
    </alternativeName>
</protein>
<dbReference type="FunFam" id="3.30.300.320:FF:000002">
    <property type="entry name" value="N-acetylglucosamine-1-phosphotransferase subunits alpha/beta isoform X1"/>
    <property type="match status" value="1"/>
</dbReference>
<dbReference type="InterPro" id="IPR031356">
    <property type="entry name" value="Stealth_CR4"/>
</dbReference>
<evidence type="ECO:0000256" key="9">
    <source>
        <dbReference type="ARBA" id="ARBA00022968"/>
    </source>
</evidence>
<dbReference type="PANTHER" id="PTHR24045:SF0">
    <property type="entry name" value="N-ACETYLGLUCOSAMINE-1-PHOSPHOTRANSFERASE SUBUNITS ALPHA_BETA"/>
    <property type="match status" value="1"/>
</dbReference>
<feature type="domain" description="DMAP1-binding" evidence="26">
    <location>
        <begin position="669"/>
        <end position="767"/>
    </location>
</feature>
<keyword evidence="11" id="KW-0333">Golgi apparatus</keyword>
<evidence type="ECO:0000259" key="25">
    <source>
        <dbReference type="PROSITE" id="PS50258"/>
    </source>
</evidence>
<feature type="region of interest" description="Disordered" evidence="22">
    <location>
        <begin position="1438"/>
        <end position="1471"/>
    </location>
</feature>
<comment type="catalytic activity">
    <reaction evidence="15">
        <text>N(4)-[alpha-D-mannosyl-(1-&gt;2)-alpha-D-mannosyl-(glycan)]-L-asparaginyl-[protein] + UDP-N-acetyl-alpha-D-glucosamine = N(4)-[6-(N-acetyl-alpha-D-glucosaminyl-1-phospho)-alpha-D-mannosyl-(1-&gt;2)-alpha-D-mannosyl-(glycan)]-L-asparaginyl-[protein] + UMP + H(+)</text>
        <dbReference type="Rhea" id="RHEA:13581"/>
        <dbReference type="Rhea" id="RHEA-COMP:14507"/>
        <dbReference type="Rhea" id="RHEA-COMP:14508"/>
        <dbReference type="ChEBI" id="CHEBI:15378"/>
        <dbReference type="ChEBI" id="CHEBI:57705"/>
        <dbReference type="ChEBI" id="CHEBI:57865"/>
        <dbReference type="ChEBI" id="CHEBI:140357"/>
        <dbReference type="ChEBI" id="CHEBI:140369"/>
        <dbReference type="EC" id="2.7.8.17"/>
    </reaction>
</comment>
<keyword evidence="8" id="KW-0106">Calcium</keyword>
<comment type="similarity">
    <text evidence="3">Belongs to the stealth family.</text>
</comment>
<dbReference type="PROSITE" id="PS51912">
    <property type="entry name" value="DMAP1_BIND"/>
    <property type="match status" value="1"/>
</dbReference>
<evidence type="ECO:0000256" key="17">
    <source>
        <dbReference type="ARBA" id="ARBA00066709"/>
    </source>
</evidence>